<protein>
    <submittedName>
        <fullName evidence="2">Uncharacterized protein</fullName>
    </submittedName>
</protein>
<feature type="transmembrane region" description="Helical" evidence="1">
    <location>
        <begin position="100"/>
        <end position="119"/>
    </location>
</feature>
<evidence type="ECO:0000256" key="1">
    <source>
        <dbReference type="SAM" id="Phobius"/>
    </source>
</evidence>
<keyword evidence="1" id="KW-1133">Transmembrane helix</keyword>
<sequence>MILLPATVVGGLFGLAEHRRRTGGQGRWRRLALAPLVFAIDPAALMLVLPAMAGGYAVSGRGSRRARWATGAAALLPLPAYVLAVALLDDLRSLATPRGAWTAVLLFSCYAVLVVACAIPHRPVGPDVGAAAPAVPAGATPTGPGEPS</sequence>
<organism evidence="2 3">
    <name type="scientific">Pseudonocardia yuanmonensis</name>
    <dbReference type="NCBI Taxonomy" id="1095914"/>
    <lineage>
        <taxon>Bacteria</taxon>
        <taxon>Bacillati</taxon>
        <taxon>Actinomycetota</taxon>
        <taxon>Actinomycetes</taxon>
        <taxon>Pseudonocardiales</taxon>
        <taxon>Pseudonocardiaceae</taxon>
        <taxon>Pseudonocardia</taxon>
    </lineage>
</organism>
<dbReference type="RefSeq" id="WP_345383095.1">
    <property type="nucleotide sequence ID" value="NZ_BAABIC010000019.1"/>
</dbReference>
<feature type="transmembrane region" description="Helical" evidence="1">
    <location>
        <begin position="68"/>
        <end position="88"/>
    </location>
</feature>
<comment type="caution">
    <text evidence="2">The sequence shown here is derived from an EMBL/GenBank/DDBJ whole genome shotgun (WGS) entry which is preliminary data.</text>
</comment>
<dbReference type="EMBL" id="BAABIC010000019">
    <property type="protein sequence ID" value="GAA4703681.1"/>
    <property type="molecule type" value="Genomic_DNA"/>
</dbReference>
<name>A0ABP8X9K8_9PSEU</name>
<keyword evidence="3" id="KW-1185">Reference proteome</keyword>
<evidence type="ECO:0000313" key="2">
    <source>
        <dbReference type="EMBL" id="GAA4703681.1"/>
    </source>
</evidence>
<accession>A0ABP8X9K8</accession>
<keyword evidence="1" id="KW-0472">Membrane</keyword>
<dbReference type="Proteomes" id="UP001500325">
    <property type="component" value="Unassembled WGS sequence"/>
</dbReference>
<gene>
    <name evidence="2" type="ORF">GCM10023215_49050</name>
</gene>
<keyword evidence="1" id="KW-0812">Transmembrane</keyword>
<reference evidence="3" key="1">
    <citation type="journal article" date="2019" name="Int. J. Syst. Evol. Microbiol.">
        <title>The Global Catalogue of Microorganisms (GCM) 10K type strain sequencing project: providing services to taxonomists for standard genome sequencing and annotation.</title>
        <authorList>
            <consortium name="The Broad Institute Genomics Platform"/>
            <consortium name="The Broad Institute Genome Sequencing Center for Infectious Disease"/>
            <person name="Wu L."/>
            <person name="Ma J."/>
        </authorList>
    </citation>
    <scope>NUCLEOTIDE SEQUENCE [LARGE SCALE GENOMIC DNA]</scope>
    <source>
        <strain evidence="3">JCM 18055</strain>
    </source>
</reference>
<proteinExistence type="predicted"/>
<feature type="transmembrane region" description="Helical" evidence="1">
    <location>
        <begin position="32"/>
        <end position="56"/>
    </location>
</feature>
<evidence type="ECO:0000313" key="3">
    <source>
        <dbReference type="Proteomes" id="UP001500325"/>
    </source>
</evidence>